<evidence type="ECO:0000259" key="1">
    <source>
        <dbReference type="Pfam" id="PF01370"/>
    </source>
</evidence>
<evidence type="ECO:0000313" key="2">
    <source>
        <dbReference type="EMBL" id="ODA30336.1"/>
    </source>
</evidence>
<dbReference type="GO" id="GO:0004029">
    <property type="term" value="F:aldehyde dehydrogenase (NAD+) activity"/>
    <property type="evidence" value="ECO:0007669"/>
    <property type="project" value="TreeGrafter"/>
</dbReference>
<dbReference type="STRING" id="1841610.A6X21_00155"/>
<dbReference type="InterPro" id="IPR001509">
    <property type="entry name" value="Epimerase_deHydtase"/>
</dbReference>
<evidence type="ECO:0000313" key="3">
    <source>
        <dbReference type="Proteomes" id="UP000094828"/>
    </source>
</evidence>
<dbReference type="Gene3D" id="3.40.50.720">
    <property type="entry name" value="NAD(P)-binding Rossmann-like Domain"/>
    <property type="match status" value="1"/>
</dbReference>
<dbReference type="RefSeq" id="WP_068848491.1">
    <property type="nucleotide sequence ID" value="NZ_LYDR01000110.1"/>
</dbReference>
<comment type="caution">
    <text evidence="2">The sequence shown here is derived from an EMBL/GenBank/DDBJ whole genome shotgun (WGS) entry which is preliminary data.</text>
</comment>
<dbReference type="InterPro" id="IPR036291">
    <property type="entry name" value="NAD(P)-bd_dom_sf"/>
</dbReference>
<dbReference type="Proteomes" id="UP000094828">
    <property type="component" value="Unassembled WGS sequence"/>
</dbReference>
<dbReference type="Pfam" id="PF01370">
    <property type="entry name" value="Epimerase"/>
    <property type="match status" value="1"/>
</dbReference>
<dbReference type="PANTHER" id="PTHR48079:SF6">
    <property type="entry name" value="NAD(P)-BINDING DOMAIN-CONTAINING PROTEIN-RELATED"/>
    <property type="match status" value="1"/>
</dbReference>
<reference evidence="2 3" key="1">
    <citation type="submission" date="2016-05" db="EMBL/GenBank/DDBJ databases">
        <title>Genomic and physiological characterization of Planctopirus sp. isolated from fresh water lake.</title>
        <authorList>
            <person name="Subhash Y."/>
            <person name="Ramana C."/>
        </authorList>
    </citation>
    <scope>NUCLEOTIDE SEQUENCE [LARGE SCALE GENOMIC DNA]</scope>
    <source>
        <strain evidence="2 3">JC280</strain>
    </source>
</reference>
<name>A0A1C3EAR4_9PLAN</name>
<accession>A0A1C3EAR4</accession>
<dbReference type="GO" id="GO:0005737">
    <property type="term" value="C:cytoplasm"/>
    <property type="evidence" value="ECO:0007669"/>
    <property type="project" value="TreeGrafter"/>
</dbReference>
<organism evidence="2 3">
    <name type="scientific">Planctopirus hydrillae</name>
    <dbReference type="NCBI Taxonomy" id="1841610"/>
    <lineage>
        <taxon>Bacteria</taxon>
        <taxon>Pseudomonadati</taxon>
        <taxon>Planctomycetota</taxon>
        <taxon>Planctomycetia</taxon>
        <taxon>Planctomycetales</taxon>
        <taxon>Planctomycetaceae</taxon>
        <taxon>Planctopirus</taxon>
    </lineage>
</organism>
<protein>
    <recommendedName>
        <fullName evidence="1">NAD-dependent epimerase/dehydratase domain-containing protein</fullName>
    </recommendedName>
</protein>
<keyword evidence="3" id="KW-1185">Reference proteome</keyword>
<feature type="domain" description="NAD-dependent epimerase/dehydratase" evidence="1">
    <location>
        <begin position="10"/>
        <end position="210"/>
    </location>
</feature>
<dbReference type="PANTHER" id="PTHR48079">
    <property type="entry name" value="PROTEIN YEEZ"/>
    <property type="match status" value="1"/>
</dbReference>
<dbReference type="EMBL" id="LYDR01000110">
    <property type="protein sequence ID" value="ODA30336.1"/>
    <property type="molecule type" value="Genomic_DNA"/>
</dbReference>
<sequence>MTNSPRVDVLIFGCGYVGLQVARQFVSAGLHCAAVTRSQEKAAFLKSQSIEPVLAEVTDAASLAVLPAARRILWAVGYDRNSTASKREVYVNGLRNALLATAPAAESVVSISSTSVWGFDDGSWVDELTPVAPTTEGGEICATAEEVVRTLCPAGKSTILRLAGIYGPGRLLAKVEALQQKQPIAGSGEAWLNLIHQADAAALAYRLLCEGGPEVVVGVDREPVRRIDYYSELARRIGSAPPVFDEASLPKRGSGGLNKRVRSQFSDQFEFRYESYRSGLAQALESPPAV</sequence>
<dbReference type="InterPro" id="IPR051783">
    <property type="entry name" value="NAD(P)-dependent_oxidoreduct"/>
</dbReference>
<proteinExistence type="predicted"/>
<dbReference type="SUPFAM" id="SSF51735">
    <property type="entry name" value="NAD(P)-binding Rossmann-fold domains"/>
    <property type="match status" value="1"/>
</dbReference>
<gene>
    <name evidence="2" type="ORF">A6X21_00155</name>
</gene>
<dbReference type="OrthoDB" id="9808276at2"/>
<dbReference type="AlphaFoldDB" id="A0A1C3EAR4"/>